<reference evidence="1 2" key="1">
    <citation type="journal article" date="2015" name="PLoS Pathog.">
        <title>Leptomonas seymouri: Adaptations to the Dixenous Life Cycle Analyzed by Genome Sequencing, Transcriptome Profiling and Co-infection with Leishmania donovani.</title>
        <authorList>
            <person name="Kraeva N."/>
            <person name="Butenko A."/>
            <person name="Hlavacova J."/>
            <person name="Kostygov A."/>
            <person name="Myskova J."/>
            <person name="Grybchuk D."/>
            <person name="Lestinova T."/>
            <person name="Votypka J."/>
            <person name="Volf P."/>
            <person name="Opperdoes F."/>
            <person name="Flegontov P."/>
            <person name="Lukes J."/>
            <person name="Yurchenko V."/>
        </authorList>
    </citation>
    <scope>NUCLEOTIDE SEQUENCE [LARGE SCALE GENOMIC DNA]</scope>
    <source>
        <strain evidence="1 2">ATCC 30220</strain>
    </source>
</reference>
<dbReference type="OMA" id="HLHDGHE"/>
<dbReference type="Proteomes" id="UP000038009">
    <property type="component" value="Unassembled WGS sequence"/>
</dbReference>
<protein>
    <submittedName>
        <fullName evidence="1">Uncharacterized protein</fullName>
    </submittedName>
</protein>
<evidence type="ECO:0000313" key="1">
    <source>
        <dbReference type="EMBL" id="KPI90209.1"/>
    </source>
</evidence>
<organism evidence="1 2">
    <name type="scientific">Leptomonas seymouri</name>
    <dbReference type="NCBI Taxonomy" id="5684"/>
    <lineage>
        <taxon>Eukaryota</taxon>
        <taxon>Discoba</taxon>
        <taxon>Euglenozoa</taxon>
        <taxon>Kinetoplastea</taxon>
        <taxon>Metakinetoplastina</taxon>
        <taxon>Trypanosomatida</taxon>
        <taxon>Trypanosomatidae</taxon>
        <taxon>Leishmaniinae</taxon>
        <taxon>Leptomonas</taxon>
    </lineage>
</organism>
<proteinExistence type="predicted"/>
<name>A0A0N0P8Q3_LEPSE</name>
<gene>
    <name evidence="1" type="ORF">ABL78_0727</name>
</gene>
<dbReference type="AlphaFoldDB" id="A0A0N0P8Q3"/>
<dbReference type="VEuPathDB" id="TriTrypDB:Lsey_0009_0580"/>
<accession>A0A0N0P8Q3</accession>
<evidence type="ECO:0000313" key="2">
    <source>
        <dbReference type="Proteomes" id="UP000038009"/>
    </source>
</evidence>
<dbReference type="EMBL" id="LJSK01000009">
    <property type="protein sequence ID" value="KPI90209.1"/>
    <property type="molecule type" value="Genomic_DNA"/>
</dbReference>
<sequence>MGFIGKPSARLFQRYFPSVKLTGRCFLLRPRCWTTAAASENSHALSASALVDHECVELTQSGSPSSRHQRSVPGSLVGNSYYTKRYESGNNHAGHSSASAASPPPSFFNGDLVLRLCRSAVPRELAHKRIVDVTGMQTSFFNSSERHRRALATIEETLQTMHLHDGHEVPALQRGDVDLMRLQPQCVYTLPSIRMPGGEKSTGIPSIASCDLRGLASALCPLDNPDVLLAQARRLTFRSEMEALQVARVMAASASALKGRPRGFESSLPDAVLRPVVRDGHLISVVLRVPRGTR</sequence>
<dbReference type="OrthoDB" id="250850at2759"/>
<keyword evidence="2" id="KW-1185">Reference proteome</keyword>
<comment type="caution">
    <text evidence="1">The sequence shown here is derived from an EMBL/GenBank/DDBJ whole genome shotgun (WGS) entry which is preliminary data.</text>
</comment>